<dbReference type="KEGG" id="pmq:PM3016_3807"/>
<gene>
    <name evidence="1" type="ORF">PM3016_3807</name>
</gene>
<dbReference type="HOGENOM" id="CLU_430739_0_0_9"/>
<keyword evidence="2" id="KW-1185">Reference proteome</keyword>
<reference evidence="1 2" key="1">
    <citation type="journal article" date="2012" name="J. Bacteriol.">
        <title>Complete Genome Sequence of Paenibacillus mucilaginosus 3016, a Bacterium Functional as Microbial Fertilizer.</title>
        <authorList>
            <person name="Ma M."/>
            <person name="Wang Z."/>
            <person name="Li L."/>
            <person name="Jiang X."/>
            <person name="Guan D."/>
            <person name="Cao F."/>
            <person name="Chen H."/>
            <person name="Wang X."/>
            <person name="Shen D."/>
            <person name="Du B."/>
            <person name="Li J."/>
        </authorList>
    </citation>
    <scope>NUCLEOTIDE SEQUENCE [LARGE SCALE GENOMIC DNA]</scope>
    <source>
        <strain evidence="1 2">3016</strain>
    </source>
</reference>
<dbReference type="Pfam" id="PF00805">
    <property type="entry name" value="Pentapeptide"/>
    <property type="match status" value="6"/>
</dbReference>
<dbReference type="Proteomes" id="UP000007523">
    <property type="component" value="Chromosome"/>
</dbReference>
<dbReference type="STRING" id="1116391.PM3016_3807"/>
<dbReference type="Gene3D" id="2.160.20.80">
    <property type="entry name" value="E3 ubiquitin-protein ligase SopA"/>
    <property type="match status" value="3"/>
</dbReference>
<sequence>MDAEHAKKGWDPVNPITKWTFSVDTLGQAQCYYYDLHYAGGLAVVGIGNGGGHVEFDIYNLGGGLIAIQDPYTSWYWNSHYNDTMMLWNNNDHNFTSERIGDEQKFRLINRGHGQVSFQCAAGPYAGKYIQSVKGGWYPVNWGFGNGTLEMKEETLFRVGGNLLPILIITNSARNLDLSGADLSGLNLDNADLTNANFRMADFTKVQSFHNAQFVNANLQLARFDGLCLNGANFTHADFSGTDLTKIRPSPSQLSYANLSRANLSGVDLSKSNLTNANLSGAMLNGANLSGADLSGADFTGASLVNTKLDGAIMHHTRFDHCDLTSVSFQYPPDFARTEKDRTSFVQAVVPYKLLGSDWSYLNLSEAKITDIPEALAALNANYALLPDGLDLSKKDLRSASFTGSRMYEIQLQYSNLEKAQLTHARLKGAKLTGANLSMANLDSAYLISENAPSSGDPVKHEAAVVVDAFLINTNLTGSFCDGVDFSGSLFMTYAGLDPDGIASAKGAAMNLAKFNKAILIQAEFDGSQLAGSDFSEALLVGASFKQAQLIPATQPPNPDASFYEADLRGADCTGANMDGLDMRAAQVSTGQGEFSQVYKDYYGNRIPVMLSYSATVLGNTTTGTTCPDGSKGPCHLCTTEADPAAE</sequence>
<organism evidence="1 2">
    <name type="scientific">Paenibacillus mucilaginosus 3016</name>
    <dbReference type="NCBI Taxonomy" id="1116391"/>
    <lineage>
        <taxon>Bacteria</taxon>
        <taxon>Bacillati</taxon>
        <taxon>Bacillota</taxon>
        <taxon>Bacilli</taxon>
        <taxon>Bacillales</taxon>
        <taxon>Paenibacillaceae</taxon>
        <taxon>Paenibacillus</taxon>
    </lineage>
</organism>
<dbReference type="SUPFAM" id="SSF141571">
    <property type="entry name" value="Pentapeptide repeat-like"/>
    <property type="match status" value="2"/>
</dbReference>
<dbReference type="PANTHER" id="PTHR14136">
    <property type="entry name" value="BTB_POZ DOMAIN-CONTAINING PROTEIN KCTD9"/>
    <property type="match status" value="1"/>
</dbReference>
<dbReference type="InterPro" id="IPR051082">
    <property type="entry name" value="Pentapeptide-BTB/POZ_domain"/>
</dbReference>
<dbReference type="AlphaFoldDB" id="H6NDA7"/>
<proteinExistence type="predicted"/>
<accession>H6NDA7</accession>
<evidence type="ECO:0000313" key="1">
    <source>
        <dbReference type="EMBL" id="AFC30620.1"/>
    </source>
</evidence>
<dbReference type="InterPro" id="IPR001646">
    <property type="entry name" value="5peptide_repeat"/>
</dbReference>
<dbReference type="PANTHER" id="PTHR14136:SF17">
    <property type="entry name" value="BTB_POZ DOMAIN-CONTAINING PROTEIN KCTD9"/>
    <property type="match status" value="1"/>
</dbReference>
<dbReference type="EMBL" id="CP003235">
    <property type="protein sequence ID" value="AFC30620.1"/>
    <property type="molecule type" value="Genomic_DNA"/>
</dbReference>
<protein>
    <submittedName>
        <fullName evidence="1">Pentapeptide repeat-containing protein</fullName>
    </submittedName>
</protein>
<evidence type="ECO:0000313" key="2">
    <source>
        <dbReference type="Proteomes" id="UP000007523"/>
    </source>
</evidence>
<name>H6NDA7_9BACL</name>